<evidence type="ECO:0000256" key="3">
    <source>
        <dbReference type="SAM" id="Coils"/>
    </source>
</evidence>
<organism evidence="5 6">
    <name type="scientific">[Candida] arabinofermentans NRRL YB-2248</name>
    <dbReference type="NCBI Taxonomy" id="983967"/>
    <lineage>
        <taxon>Eukaryota</taxon>
        <taxon>Fungi</taxon>
        <taxon>Dikarya</taxon>
        <taxon>Ascomycota</taxon>
        <taxon>Saccharomycotina</taxon>
        <taxon>Pichiomycetes</taxon>
        <taxon>Pichiales</taxon>
        <taxon>Pichiaceae</taxon>
        <taxon>Ogataea</taxon>
        <taxon>Ogataea/Candida clade</taxon>
    </lineage>
</organism>
<dbReference type="EMBL" id="KV453848">
    <property type="protein sequence ID" value="ODV87082.1"/>
    <property type="molecule type" value="Genomic_DNA"/>
</dbReference>
<evidence type="ECO:0000256" key="2">
    <source>
        <dbReference type="ARBA" id="ARBA00023002"/>
    </source>
</evidence>
<dbReference type="SUPFAM" id="SSF51735">
    <property type="entry name" value="NAD(P)-binding Rossmann-fold domains"/>
    <property type="match status" value="1"/>
</dbReference>
<reference evidence="6" key="1">
    <citation type="submission" date="2016-04" db="EMBL/GenBank/DDBJ databases">
        <title>Comparative genomics of biotechnologically important yeasts.</title>
        <authorList>
            <consortium name="DOE Joint Genome Institute"/>
            <person name="Riley R."/>
            <person name="Haridas S."/>
            <person name="Wolfe K.H."/>
            <person name="Lopes M.R."/>
            <person name="Hittinger C.T."/>
            <person name="Goker M."/>
            <person name="Salamov A."/>
            <person name="Wisecaver J."/>
            <person name="Long T.M."/>
            <person name="Aerts A.L."/>
            <person name="Barry K."/>
            <person name="Choi C."/>
            <person name="Clum A."/>
            <person name="Coughlan A.Y."/>
            <person name="Deshpande S."/>
            <person name="Douglass A.P."/>
            <person name="Hanson S.J."/>
            <person name="Klenk H.-P."/>
            <person name="Labutti K."/>
            <person name="Lapidus A."/>
            <person name="Lindquist E."/>
            <person name="Lipzen A."/>
            <person name="Meier-Kolthoff J.P."/>
            <person name="Ohm R.A."/>
            <person name="Otillar R.P."/>
            <person name="Pangilinan J."/>
            <person name="Peng Y."/>
            <person name="Rokas A."/>
            <person name="Rosa C.A."/>
            <person name="Scheuner C."/>
            <person name="Sibirny A.A."/>
            <person name="Slot J.C."/>
            <person name="Stielow J.B."/>
            <person name="Sun H."/>
            <person name="Kurtzman C.P."/>
            <person name="Blackwell M."/>
            <person name="Grigoriev I.V."/>
            <person name="Jeffries T.W."/>
        </authorList>
    </citation>
    <scope>NUCLEOTIDE SEQUENCE [LARGE SCALE GENOMIC DNA]</scope>
    <source>
        <strain evidence="6">NRRL YB-2248</strain>
    </source>
</reference>
<accession>A0A1E4T5S9</accession>
<proteinExistence type="inferred from homology"/>
<evidence type="ECO:0000313" key="6">
    <source>
        <dbReference type="Proteomes" id="UP000094801"/>
    </source>
</evidence>
<dbReference type="InterPro" id="IPR002347">
    <property type="entry name" value="SDR_fam"/>
</dbReference>
<keyword evidence="2" id="KW-0560">Oxidoreductase</keyword>
<dbReference type="Pfam" id="PF00106">
    <property type="entry name" value="adh_short"/>
    <property type="match status" value="1"/>
</dbReference>
<feature type="coiled-coil region" evidence="3">
    <location>
        <begin position="359"/>
        <end position="409"/>
    </location>
</feature>
<keyword evidence="4" id="KW-1133">Transmembrane helix</keyword>
<evidence type="ECO:0000313" key="5">
    <source>
        <dbReference type="EMBL" id="ODV87082.1"/>
    </source>
</evidence>
<evidence type="ECO:0008006" key="7">
    <source>
        <dbReference type="Google" id="ProtNLM"/>
    </source>
</evidence>
<dbReference type="Proteomes" id="UP000094801">
    <property type="component" value="Unassembled WGS sequence"/>
</dbReference>
<dbReference type="GO" id="GO:0016491">
    <property type="term" value="F:oxidoreductase activity"/>
    <property type="evidence" value="ECO:0007669"/>
    <property type="project" value="UniProtKB-KW"/>
</dbReference>
<keyword evidence="6" id="KW-1185">Reference proteome</keyword>
<dbReference type="OrthoDB" id="191979at2759"/>
<name>A0A1E4T5S9_9ASCO</name>
<dbReference type="STRING" id="983967.A0A1E4T5S9"/>
<dbReference type="PANTHER" id="PTHR24320">
    <property type="entry name" value="RETINOL DEHYDROGENASE"/>
    <property type="match status" value="1"/>
</dbReference>
<dbReference type="InterPro" id="IPR036291">
    <property type="entry name" value="NAD(P)-bd_dom_sf"/>
</dbReference>
<dbReference type="AlphaFoldDB" id="A0A1E4T5S9"/>
<keyword evidence="4" id="KW-0472">Membrane</keyword>
<dbReference type="PRINTS" id="PR00081">
    <property type="entry name" value="GDHRDH"/>
</dbReference>
<evidence type="ECO:0000256" key="1">
    <source>
        <dbReference type="ARBA" id="ARBA00006484"/>
    </source>
</evidence>
<keyword evidence="4" id="KW-0812">Transmembrane</keyword>
<sequence>MPLNILGTILLDGTDAVPGWQYIKKYAPPLIGLGLTKFYFSGTSNTWERDLHGKVYIVTGGTSGIGASLCYDLASKGAQLVILTSQLDEDDSSGGSLWISDFIQDLRDKTDNFMIYAESCDLSSLYSIRKFATKWLDNSPPRRLDGIICCAAESLPIGKKREASIDGVERQIAINYLGHYHLLTLLEPALKVQLADRDVRIILTTCLSQSMGQLDLNDLIWENRKFPSNSPWKVYGTSKLMLNMFGKEYQKRLDKFERKDGMLNNVRINMVNPGIVRTPSTRRVISMGSILGLIIYLLLYPIFWLFLKSTEGGMQSILYGLTSPEFMQIKGGNYIKECSILEKESRSELKNDELQSELFDKTKELIEELEKRSAIERNKLKKNNKTKQKKEDVSKITELNETNENLQKDKLSIFSSAFKQTQDPIIELPKEPLYPDLSKLTDDKAKNLRLRSLDEKFEKARKRKV</sequence>
<evidence type="ECO:0000256" key="4">
    <source>
        <dbReference type="SAM" id="Phobius"/>
    </source>
</evidence>
<dbReference type="Gene3D" id="3.40.50.720">
    <property type="entry name" value="NAD(P)-binding Rossmann-like Domain"/>
    <property type="match status" value="1"/>
</dbReference>
<comment type="similarity">
    <text evidence="1">Belongs to the short-chain dehydrogenases/reductases (SDR) family.</text>
</comment>
<protein>
    <recommendedName>
        <fullName evidence="7">Ketoreductase (KR) domain-containing protein</fullName>
    </recommendedName>
</protein>
<feature type="transmembrane region" description="Helical" evidence="4">
    <location>
        <begin position="284"/>
        <end position="307"/>
    </location>
</feature>
<gene>
    <name evidence="5" type="ORF">CANARDRAFT_26515</name>
</gene>
<dbReference type="PANTHER" id="PTHR24320:SF285">
    <property type="entry name" value="RETINOL DEHYDROGENASE 14"/>
    <property type="match status" value="1"/>
</dbReference>
<keyword evidence="3" id="KW-0175">Coiled coil</keyword>